<sequence>MPSGEGVPNRPGGQDPVDAPSTDRWMPAGGEGRDSGGNEPAPNGFRHIDRTLRGDLRSTGQTTGTRNAVRIRAVAPL</sequence>
<organism evidence="2 3">
    <name type="scientific">Amycolatopsis oliviviridis</name>
    <dbReference type="NCBI Taxonomy" id="1471590"/>
    <lineage>
        <taxon>Bacteria</taxon>
        <taxon>Bacillati</taxon>
        <taxon>Actinomycetota</taxon>
        <taxon>Actinomycetes</taxon>
        <taxon>Pseudonocardiales</taxon>
        <taxon>Pseudonocardiaceae</taxon>
        <taxon>Amycolatopsis</taxon>
    </lineage>
</organism>
<reference evidence="3" key="1">
    <citation type="journal article" date="2019" name="Int. J. Syst. Evol. Microbiol.">
        <title>The Global Catalogue of Microorganisms (GCM) 10K type strain sequencing project: providing services to taxonomists for standard genome sequencing and annotation.</title>
        <authorList>
            <consortium name="The Broad Institute Genomics Platform"/>
            <consortium name="The Broad Institute Genome Sequencing Center for Infectious Disease"/>
            <person name="Wu L."/>
            <person name="Ma J."/>
        </authorList>
    </citation>
    <scope>NUCLEOTIDE SEQUENCE [LARGE SCALE GENOMIC DNA]</scope>
    <source>
        <strain evidence="3">CGMCC 4.7683</strain>
    </source>
</reference>
<name>A0ABQ3M039_9PSEU</name>
<evidence type="ECO:0000313" key="2">
    <source>
        <dbReference type="EMBL" id="GHH29548.1"/>
    </source>
</evidence>
<feature type="compositionally biased region" description="Basic and acidic residues" evidence="1">
    <location>
        <begin position="46"/>
        <end position="56"/>
    </location>
</feature>
<comment type="caution">
    <text evidence="2">The sequence shown here is derived from an EMBL/GenBank/DDBJ whole genome shotgun (WGS) entry which is preliminary data.</text>
</comment>
<accession>A0ABQ3M039</accession>
<dbReference type="Proteomes" id="UP000635387">
    <property type="component" value="Unassembled WGS sequence"/>
</dbReference>
<protein>
    <submittedName>
        <fullName evidence="2">Uncharacterized protein</fullName>
    </submittedName>
</protein>
<evidence type="ECO:0000313" key="3">
    <source>
        <dbReference type="Proteomes" id="UP000635387"/>
    </source>
</evidence>
<evidence type="ECO:0000256" key="1">
    <source>
        <dbReference type="SAM" id="MobiDB-lite"/>
    </source>
</evidence>
<gene>
    <name evidence="2" type="ORF">GCM10017790_61900</name>
</gene>
<proteinExistence type="predicted"/>
<dbReference type="EMBL" id="BNAY01000008">
    <property type="protein sequence ID" value="GHH29548.1"/>
    <property type="molecule type" value="Genomic_DNA"/>
</dbReference>
<keyword evidence="3" id="KW-1185">Reference proteome</keyword>
<feature type="region of interest" description="Disordered" evidence="1">
    <location>
        <begin position="1"/>
        <end position="77"/>
    </location>
</feature>